<feature type="compositionally biased region" description="Low complexity" evidence="1">
    <location>
        <begin position="336"/>
        <end position="347"/>
    </location>
</feature>
<evidence type="ECO:0000256" key="1">
    <source>
        <dbReference type="SAM" id="MobiDB-lite"/>
    </source>
</evidence>
<dbReference type="InterPro" id="IPR051009">
    <property type="entry name" value="PRM"/>
</dbReference>
<gene>
    <name evidence="3" type="ORF">TARUN_5516</name>
</gene>
<proteinExistence type="predicted"/>
<sequence length="594" mass="62380">MVYAGIASCACSTTKYWQPDPLVWEIIFKIAAANTPVVTSEEEEKRFNVHGFDSASRRTRTVRAPVTRSIRGFPQCTEGRRSATPAALAPVIGAAFQSSHSAHPALTPVARRYCRLAPGTSLTSFALCPGLKGGGQNTRAEAISLVSGITLVSTNLGPSTPPWVSWFWPVGAASLHCLASPRLASHRIVFRFARAIRYAGRCAADDFVEAALPHTHVYALLASIRFVTLVFFPQQSLDSTGPIAPESAYIHQASEIQCRPLNTWKTSVNMRASNVLSTLTAVAVLASPVLAQRNPPSSSTSAPSKSTSSSPSPTPSSPSSSGPVKITGGETDTDSGPTGLPTLTRGGAIPTYPAAAVPPTKNAPFMQHSNAPDGTVFIAVGAILGAFGLGVLLWRIIVSFLLHRSVRRAALAQHEANSKAGFPAPPAPFYKYSDHASPAPPPAGGRGVRRTNRNTMTPSAAPSQSNLFFSPTAAGSTVPGGRGSTFLPSGFYAAGNSSPGGQQGPSISLTNLRPDSMSHPNGSRNSLMGPSPPDSPHFSPRRDMSSSSVNLNTRQPGQRAPSAYLEDLLADEPGSLPPPQMPPNRGSGSPRNRY</sequence>
<accession>A0A395NLG9</accession>
<dbReference type="PANTHER" id="PTHR36089:SF1">
    <property type="entry name" value="CHITIN SYNTHASE 3 COMPLEX PROTEIN CSI2-RELATED"/>
    <property type="match status" value="1"/>
</dbReference>
<feature type="compositionally biased region" description="Low complexity" evidence="1">
    <location>
        <begin position="295"/>
        <end position="321"/>
    </location>
</feature>
<feature type="compositionally biased region" description="Polar residues" evidence="1">
    <location>
        <begin position="456"/>
        <end position="475"/>
    </location>
</feature>
<evidence type="ECO:0000313" key="3">
    <source>
        <dbReference type="EMBL" id="RFU76713.1"/>
    </source>
</evidence>
<dbReference type="AlphaFoldDB" id="A0A395NLG9"/>
<dbReference type="OrthoDB" id="4065319at2759"/>
<keyword evidence="2" id="KW-0812">Transmembrane</keyword>
<keyword evidence="2" id="KW-0472">Membrane</keyword>
<name>A0A395NLG9_TRIAR</name>
<dbReference type="Proteomes" id="UP000266272">
    <property type="component" value="Unassembled WGS sequence"/>
</dbReference>
<keyword evidence="2" id="KW-1133">Transmembrane helix</keyword>
<feature type="compositionally biased region" description="Polar residues" evidence="1">
    <location>
        <begin position="507"/>
        <end position="528"/>
    </location>
</feature>
<feature type="compositionally biased region" description="Polar residues" evidence="1">
    <location>
        <begin position="545"/>
        <end position="556"/>
    </location>
</feature>
<feature type="region of interest" description="Disordered" evidence="1">
    <location>
        <begin position="431"/>
        <end position="481"/>
    </location>
</feature>
<dbReference type="PANTHER" id="PTHR36089">
    <property type="entry name" value="CHITIN SYNTHASE 3 COMPLEX PROTEIN CSI2-RELATED"/>
    <property type="match status" value="1"/>
</dbReference>
<evidence type="ECO:0000313" key="4">
    <source>
        <dbReference type="Proteomes" id="UP000266272"/>
    </source>
</evidence>
<feature type="transmembrane region" description="Helical" evidence="2">
    <location>
        <begin position="376"/>
        <end position="398"/>
    </location>
</feature>
<feature type="region of interest" description="Disordered" evidence="1">
    <location>
        <begin position="493"/>
        <end position="594"/>
    </location>
</feature>
<organism evidence="3 4">
    <name type="scientific">Trichoderma arundinaceum</name>
    <dbReference type="NCBI Taxonomy" id="490622"/>
    <lineage>
        <taxon>Eukaryota</taxon>
        <taxon>Fungi</taxon>
        <taxon>Dikarya</taxon>
        <taxon>Ascomycota</taxon>
        <taxon>Pezizomycotina</taxon>
        <taxon>Sordariomycetes</taxon>
        <taxon>Hypocreomycetidae</taxon>
        <taxon>Hypocreales</taxon>
        <taxon>Hypocreaceae</taxon>
        <taxon>Trichoderma</taxon>
    </lineage>
</organism>
<keyword evidence="4" id="KW-1185">Reference proteome</keyword>
<dbReference type="EMBL" id="PXOA01000331">
    <property type="protein sequence ID" value="RFU76713.1"/>
    <property type="molecule type" value="Genomic_DNA"/>
</dbReference>
<dbReference type="GO" id="GO:0000324">
    <property type="term" value="C:fungal-type vacuole"/>
    <property type="evidence" value="ECO:0007669"/>
    <property type="project" value="TreeGrafter"/>
</dbReference>
<feature type="region of interest" description="Disordered" evidence="1">
    <location>
        <begin position="292"/>
        <end position="355"/>
    </location>
</feature>
<protein>
    <submittedName>
        <fullName evidence="3">Uncharacterized protein</fullName>
    </submittedName>
</protein>
<comment type="caution">
    <text evidence="3">The sequence shown here is derived from an EMBL/GenBank/DDBJ whole genome shotgun (WGS) entry which is preliminary data.</text>
</comment>
<feature type="compositionally biased region" description="Low complexity" evidence="1">
    <location>
        <begin position="497"/>
        <end position="506"/>
    </location>
</feature>
<evidence type="ECO:0000256" key="2">
    <source>
        <dbReference type="SAM" id="Phobius"/>
    </source>
</evidence>
<reference evidence="3 4" key="1">
    <citation type="journal article" date="2018" name="PLoS Pathog.">
        <title>Evolution of structural diversity of trichothecenes, a family of toxins produced by plant pathogenic and entomopathogenic fungi.</title>
        <authorList>
            <person name="Proctor R.H."/>
            <person name="McCormick S.P."/>
            <person name="Kim H.S."/>
            <person name="Cardoza R.E."/>
            <person name="Stanley A.M."/>
            <person name="Lindo L."/>
            <person name="Kelly A."/>
            <person name="Brown D.W."/>
            <person name="Lee T."/>
            <person name="Vaughan M.M."/>
            <person name="Alexander N.J."/>
            <person name="Busman M."/>
            <person name="Gutierrez S."/>
        </authorList>
    </citation>
    <scope>NUCLEOTIDE SEQUENCE [LARGE SCALE GENOMIC DNA]</scope>
    <source>
        <strain evidence="3 4">IBT 40837</strain>
    </source>
</reference>